<keyword evidence="1 2" id="KW-0103">Bromodomain</keyword>
<dbReference type="GO" id="GO:0004842">
    <property type="term" value="F:ubiquitin-protein transferase activity"/>
    <property type="evidence" value="ECO:0007669"/>
    <property type="project" value="InterPro"/>
</dbReference>
<dbReference type="GO" id="GO:0016567">
    <property type="term" value="P:protein ubiquitination"/>
    <property type="evidence" value="ECO:0007669"/>
    <property type="project" value="InterPro"/>
</dbReference>
<dbReference type="CDD" id="cd20335">
    <property type="entry name" value="BRcat_RBR"/>
    <property type="match status" value="1"/>
</dbReference>
<dbReference type="AlphaFoldDB" id="A0AAN7YD23"/>
<dbReference type="InterPro" id="IPR001487">
    <property type="entry name" value="Bromodomain"/>
</dbReference>
<evidence type="ECO:0000256" key="1">
    <source>
        <dbReference type="ARBA" id="ARBA00023117"/>
    </source>
</evidence>
<comment type="caution">
    <text evidence="4">The sequence shown here is derived from an EMBL/GenBank/DDBJ whole genome shotgun (WGS) entry which is preliminary data.</text>
</comment>
<dbReference type="PROSITE" id="PS00633">
    <property type="entry name" value="BROMODOMAIN_1"/>
    <property type="match status" value="1"/>
</dbReference>
<dbReference type="CDD" id="cd04369">
    <property type="entry name" value="Bromodomain"/>
    <property type="match status" value="1"/>
</dbReference>
<dbReference type="InterPro" id="IPR031127">
    <property type="entry name" value="E3_UB_ligase_RBR"/>
</dbReference>
<dbReference type="Proteomes" id="UP001310890">
    <property type="component" value="Unassembled WGS sequence"/>
</dbReference>
<dbReference type="SMART" id="SM00297">
    <property type="entry name" value="BROMO"/>
    <property type="match status" value="1"/>
</dbReference>
<dbReference type="InterPro" id="IPR018359">
    <property type="entry name" value="Bromodomain_CS"/>
</dbReference>
<evidence type="ECO:0000259" key="3">
    <source>
        <dbReference type="PROSITE" id="PS50014"/>
    </source>
</evidence>
<reference evidence="4" key="1">
    <citation type="submission" date="2023-08" db="EMBL/GenBank/DDBJ databases">
        <title>Black Yeasts Isolated from many extreme environments.</title>
        <authorList>
            <person name="Coleine C."/>
            <person name="Stajich J.E."/>
            <person name="Selbmann L."/>
        </authorList>
    </citation>
    <scope>NUCLEOTIDE SEQUENCE</scope>
    <source>
        <strain evidence="4">CCFEE 5401</strain>
    </source>
</reference>
<evidence type="ECO:0000313" key="5">
    <source>
        <dbReference type="Proteomes" id="UP001310890"/>
    </source>
</evidence>
<dbReference type="GO" id="GO:0006325">
    <property type="term" value="P:chromatin organization"/>
    <property type="evidence" value="ECO:0007669"/>
    <property type="project" value="UniProtKB-ARBA"/>
</dbReference>
<feature type="domain" description="Bromo" evidence="3">
    <location>
        <begin position="135"/>
        <end position="206"/>
    </location>
</feature>
<dbReference type="Pfam" id="PF00439">
    <property type="entry name" value="Bromodomain"/>
    <property type="match status" value="1"/>
</dbReference>
<organism evidence="4 5">
    <name type="scientific">Meristemomyces frigidus</name>
    <dbReference type="NCBI Taxonomy" id="1508187"/>
    <lineage>
        <taxon>Eukaryota</taxon>
        <taxon>Fungi</taxon>
        <taxon>Dikarya</taxon>
        <taxon>Ascomycota</taxon>
        <taxon>Pezizomycotina</taxon>
        <taxon>Dothideomycetes</taxon>
        <taxon>Dothideomycetidae</taxon>
        <taxon>Mycosphaerellales</taxon>
        <taxon>Teratosphaeriaceae</taxon>
        <taxon>Meristemomyces</taxon>
    </lineage>
</organism>
<gene>
    <name evidence="4" type="ORF">LTR62_007886</name>
</gene>
<evidence type="ECO:0000256" key="2">
    <source>
        <dbReference type="PROSITE-ProRule" id="PRU00035"/>
    </source>
</evidence>
<dbReference type="SUPFAM" id="SSF47370">
    <property type="entry name" value="Bromodomain"/>
    <property type="match status" value="1"/>
</dbReference>
<evidence type="ECO:0000313" key="4">
    <source>
        <dbReference type="EMBL" id="KAK5108739.1"/>
    </source>
</evidence>
<sequence length="506" mass="56858">MSVTGEVVPAPAQVPAVRSCIACEETPGDDELVKPCRICLWDYCKDCLMEMFRGATTGASPMPPRCCTPLQIHTAYLDDETATRYRERFEEYVTRDKTYCPSRTCSAFIPERLLPAVETPPTLQSLQLEILESIVQSANSRFFRGELPITEQPGYTTIVPQYMDLGIIRERITAGVYKTFRDEIITDLQLIVSNARRYNGSTHPVAKTANLFTDTFTRAFAGVGDKLLPLLAGLRYQKHFLCPKCHIGICVECKQIAHDDVPCDTTAQDHELAMLEQFEYKRCPLCKHAVKKMYGCSHMHEDEDNEMVDDEHDEADLEEPAENKLQDYLGVDAVDANHGDTPKTQTAGLVIDTTTSVQPLPPNPEGRLVDLDAGGTRRWLDGEMDFGEEPEEDGGEQIWACRHRFRSYKLHGSRMSFNCGDLSKMECNSCFCRVRPDVEVVVKAKKKSHRFSQFSTARVVHEAYLRDAAKNESAFPMAMECTYCFFVLCEACCGKAKAKAKALVTS</sequence>
<proteinExistence type="predicted"/>
<accession>A0AAN7YD23</accession>
<dbReference type="EMBL" id="JAVRRL010000079">
    <property type="protein sequence ID" value="KAK5108739.1"/>
    <property type="molecule type" value="Genomic_DNA"/>
</dbReference>
<name>A0AAN7YD23_9PEZI</name>
<dbReference type="PROSITE" id="PS50014">
    <property type="entry name" value="BROMODOMAIN_2"/>
    <property type="match status" value="1"/>
</dbReference>
<protein>
    <recommendedName>
        <fullName evidence="3">Bromo domain-containing protein</fullName>
    </recommendedName>
</protein>
<dbReference type="InterPro" id="IPR036427">
    <property type="entry name" value="Bromodomain-like_sf"/>
</dbReference>
<dbReference type="PANTHER" id="PTHR11685">
    <property type="entry name" value="RBR FAMILY RING FINGER AND IBR DOMAIN-CONTAINING"/>
    <property type="match status" value="1"/>
</dbReference>
<dbReference type="Gene3D" id="1.20.920.10">
    <property type="entry name" value="Bromodomain-like"/>
    <property type="match status" value="1"/>
</dbReference>